<feature type="domain" description="DNA2/NAM7 helicase helicase" evidence="1">
    <location>
        <begin position="304"/>
        <end position="379"/>
    </location>
</feature>
<evidence type="ECO:0000259" key="2">
    <source>
        <dbReference type="Pfam" id="PF13087"/>
    </source>
</evidence>
<dbReference type="InterPro" id="IPR041679">
    <property type="entry name" value="DNA2/NAM7-like_C"/>
</dbReference>
<dbReference type="PANTHER" id="PTHR10887:SF530">
    <property type="entry name" value="SUPERFAMILY I DNA HELICASES"/>
    <property type="match status" value="1"/>
</dbReference>
<dbReference type="InterPro" id="IPR047187">
    <property type="entry name" value="SF1_C_Upf1"/>
</dbReference>
<evidence type="ECO:0000259" key="3">
    <source>
        <dbReference type="Pfam" id="PF18741"/>
    </source>
</evidence>
<dbReference type="Proteomes" id="UP000501602">
    <property type="component" value="Chromosome"/>
</dbReference>
<name>A0A6H1UCT0_9GAMM</name>
<evidence type="ECO:0000259" key="1">
    <source>
        <dbReference type="Pfam" id="PF13086"/>
    </source>
</evidence>
<dbReference type="EMBL" id="CP051180">
    <property type="protein sequence ID" value="QIZ75612.1"/>
    <property type="molecule type" value="Genomic_DNA"/>
</dbReference>
<accession>A0A6H1UCT0</accession>
<dbReference type="SUPFAM" id="SSF52540">
    <property type="entry name" value="P-loop containing nucleoside triphosphate hydrolases"/>
    <property type="match status" value="1"/>
</dbReference>
<dbReference type="InterPro" id="IPR045055">
    <property type="entry name" value="DNA2/NAM7-like"/>
</dbReference>
<dbReference type="FunFam" id="3.40.50.300:FF:002063">
    <property type="entry name" value="DNA helicase related protein"/>
    <property type="match status" value="1"/>
</dbReference>
<dbReference type="InterPro" id="IPR041677">
    <property type="entry name" value="DNA2/NAM7_AAA_11"/>
</dbReference>
<evidence type="ECO:0000313" key="5">
    <source>
        <dbReference type="Proteomes" id="UP000501602"/>
    </source>
</evidence>
<dbReference type="CDD" id="cd18808">
    <property type="entry name" value="SF1_C_Upf1"/>
    <property type="match status" value="1"/>
</dbReference>
<dbReference type="PANTHER" id="PTHR10887">
    <property type="entry name" value="DNA2/NAM7 HELICASE FAMILY"/>
    <property type="match status" value="1"/>
</dbReference>
<feature type="domain" description="Restriction endonuclease type II-like" evidence="3">
    <location>
        <begin position="1251"/>
        <end position="1348"/>
    </location>
</feature>
<dbReference type="InterPro" id="IPR011335">
    <property type="entry name" value="Restrct_endonuc-II-like"/>
</dbReference>
<protein>
    <submittedName>
        <fullName evidence="4">DUF3320 domain-containing protein</fullName>
    </submittedName>
</protein>
<dbReference type="Gene3D" id="3.40.50.300">
    <property type="entry name" value="P-loop containing nucleotide triphosphate hydrolases"/>
    <property type="match status" value="3"/>
</dbReference>
<feature type="domain" description="DNA2/NAM7 helicase-like C-terminal" evidence="2">
    <location>
        <begin position="1015"/>
        <end position="1206"/>
    </location>
</feature>
<keyword evidence="5" id="KW-1185">Reference proteome</keyword>
<dbReference type="RefSeq" id="WP_168658873.1">
    <property type="nucleotide sequence ID" value="NZ_CP051180.1"/>
</dbReference>
<dbReference type="KEGG" id="fes:HER31_01075"/>
<dbReference type="InterPro" id="IPR027417">
    <property type="entry name" value="P-loop_NTPase"/>
</dbReference>
<dbReference type="InterPro" id="IPR025103">
    <property type="entry name" value="DUF4011"/>
</dbReference>
<dbReference type="Gene3D" id="3.40.960.10">
    <property type="entry name" value="VSR Endonuclease"/>
    <property type="match status" value="1"/>
</dbReference>
<dbReference type="GO" id="GO:0004386">
    <property type="term" value="F:helicase activity"/>
    <property type="evidence" value="ECO:0007669"/>
    <property type="project" value="InterPro"/>
</dbReference>
<dbReference type="InterPro" id="IPR049468">
    <property type="entry name" value="Restrct_endonuc-II-like_dom"/>
</dbReference>
<dbReference type="FunFam" id="3.40.960.10:FF:000002">
    <property type="entry name" value="DNA helicase related protein"/>
    <property type="match status" value="1"/>
</dbReference>
<dbReference type="Pfam" id="PF13195">
    <property type="entry name" value="DUF4011"/>
    <property type="match status" value="1"/>
</dbReference>
<organism evidence="4 5">
    <name type="scientific">Ferrimonas lipolytica</name>
    <dbReference type="NCBI Taxonomy" id="2724191"/>
    <lineage>
        <taxon>Bacteria</taxon>
        <taxon>Pseudomonadati</taxon>
        <taxon>Pseudomonadota</taxon>
        <taxon>Gammaproteobacteria</taxon>
        <taxon>Alteromonadales</taxon>
        <taxon>Ferrimonadaceae</taxon>
        <taxon>Ferrimonas</taxon>
    </lineage>
</organism>
<proteinExistence type="predicted"/>
<dbReference type="SUPFAM" id="SSF52980">
    <property type="entry name" value="Restriction endonuclease-like"/>
    <property type="match status" value="1"/>
</dbReference>
<evidence type="ECO:0000313" key="4">
    <source>
        <dbReference type="EMBL" id="QIZ75612.1"/>
    </source>
</evidence>
<sequence length="1577" mass="175825">MSPIANQLELTRKELLDMGLRGNPLLSFRHSSARTLEVIDEKSLELFHTLVTQGKNMGFAPLPSALTPEEDKPTPTAAAVADYLQQQKGEQRHQDSLMQTRFQPDILDRKLLKIETEAKTFIEEQGIDILYIGLGFVHWYEDDNSDKVRRAPLLLVPVELSRGSAAERFKLTYTGAELGPNLTLGAKLRQDFGIELPSFDSLEEATELFHYFVEVSQAIAIQPRWQLVQDEVALGFFSFGKFQMYQDLDDSNWPEGKQAAQSTVLQQLFGEGFPHAEQYQADHQDNEQPLPLARHEQLHLVKDSDSSQTAAVEMVRSGSSMVIQGPPGTGKSQTITNIIAQAISDNKTVLFVSEKMAALEVVKRRLDDTHLGDAVLELHSHKSNKKSVLGSLAQTLTQGQPQIPERHNELKRLQQVRSQLDEYCQQVNLPVLDSGVSYIEALGRSLKVSELASGRVLPEFDFGLMKRWSKSQYLEQLAAVKRLVTLLTQLGVPADGPFAATQLRNYSPVEQEKVTALLSHAQGNLNATMAVAEQLANGMSLPVPHQLSDCHALMAAAKRALKAPDLDGINLSTEQWQLHREEIEQLIGAGKQLAELRVKHQQRFIDAAWQQQLLPLRTVLAAKGSSWFRWFSGDYRAAKNQLAGMLTGPLSGKPSQWLGWIDDLMAYQQAQQQFEQLQALAQRLFGSQWQGQQSDWSTLTKLSEWIVETFRQIGAGAIPAGLMPFLTGGNDLSAYQPLLDSMEQQCQQFAAPFQQLLQRLQLSAEALDFDATFGELADRINQFGDHSDSLYQMTTFNRMRDEFAAAELAVVTDVAFSWQGEPETIALGLQKSYFSGLVNTAYEQRQAINHFDRNAHEQVLAEFRRLDSALFSFAQEHLVNELYQRLPASHAKGEVETIRREMNKKRRQMPIRRLLDRAGRAVQQIKPVFMMSPMSIATYLKPGAVEFDLVVFDEASQVKVADALGAIRRGKQVVVVGDTKQMPPTDFFGQGFDSGDEDEGDNLTADIESILGLFLAQGAPESMLRWHYRSRHESLIAVSNQEFYDNKLMVFPSPGVNPNASGLSHNHLPDCPYDRGGSRTNPQEAQAVVEAVLHHARTKPQLTLGVVAFSVAQRDAILNLLDQARRSAPECETFFADNPENELFFVKNLENVQGDERDVIFISLGYGRTNAGNMSMNFGPLNRDGGERRLNVLISRARQAMNVFSNFTADDLKTDSSSPFGIRALKNFLHYANTGVLVEREETGKAPDSPFEEQVISAIRGLGYEIEPQVGCSGFYIDIAVRDPAKPGRYILAVECDGATYHGSREARDRDRIRQAVLAGLGWRFHRIWSTDWFRNAHKQTVKLQQSIEQAVAYYGALDNDQTQAAAIEPILATVKPQQPEPIKADVTRVAVDPNSDSSIHYKSVGGDDLARFPQPDLYDADSEQLGQALLTVVQTEGPLHIKRLLQVTCDAYGLGRAGAKIQRTVEAALRTVGNQIRCEGHFLQLPEQPIAVRNRAKLESNERKFEWVAPAEIQQALLMAVESSHSLNDEDAIATVVELLGFGRATAKVKAQVQIELDALLQSHQLKRDGMDLLIG</sequence>
<dbReference type="Pfam" id="PF18741">
    <property type="entry name" value="MTES_1575"/>
    <property type="match status" value="1"/>
</dbReference>
<gene>
    <name evidence="4" type="ORF">HER31_01075</name>
</gene>
<reference evidence="4 5" key="1">
    <citation type="submission" date="2020-04" db="EMBL/GenBank/DDBJ databases">
        <title>Ferrimonas sp. S7 isolated from sea water.</title>
        <authorList>
            <person name="Bae S.S."/>
            <person name="Baek K."/>
        </authorList>
    </citation>
    <scope>NUCLEOTIDE SEQUENCE [LARGE SCALE GENOMIC DNA]</scope>
    <source>
        <strain evidence="4 5">S7</strain>
    </source>
</reference>
<dbReference type="Pfam" id="PF13086">
    <property type="entry name" value="AAA_11"/>
    <property type="match status" value="2"/>
</dbReference>
<feature type="domain" description="DNA2/NAM7 helicase helicase" evidence="1">
    <location>
        <begin position="940"/>
        <end position="985"/>
    </location>
</feature>
<dbReference type="Pfam" id="PF13087">
    <property type="entry name" value="AAA_12"/>
    <property type="match status" value="1"/>
</dbReference>